<gene>
    <name evidence="3" type="ORF">SAMN06264365_102410</name>
</gene>
<name>A0A238WCM3_9ACTN</name>
<keyword evidence="4" id="KW-1185">Reference proteome</keyword>
<sequence length="356" mass="37444">MTAPVSGPADRPERPVRVVAFGGGHGLSASLRALRYTSAEVPLEITAIVTVGDDGGSSGRLRVERDALLPPGDLRQALAALADEHPTAQLTATVMQHRFVSMQEPGAVPLQPVVRGPRLERRADRSKDTLAGHTVGNLLLLGLMEMLGDPVRALDHAAAMVGAHGRVLPMALHAVGIEADVAIGEPDRPDELVTVRGQHSVAVADGRVEALRLEPTDPPACPQAVQAVLEADWLIFGPGSWYTSVLPHLLVPGLARAIVASRARRLVTLNLGTDRETHGLSAAEHLGTLHRYLPELRVDAVLADVKWAGEPEPVRVAASRMGAELVLAPVAVADGSPRHDPEALGVALVPVLGAAR</sequence>
<dbReference type="AlphaFoldDB" id="A0A238WCM3"/>
<evidence type="ECO:0000256" key="2">
    <source>
        <dbReference type="HAMAP-Rule" id="MF_00973"/>
    </source>
</evidence>
<protein>
    <recommendedName>
        <fullName evidence="2">Putative gluconeogenesis factor</fullName>
    </recommendedName>
</protein>
<dbReference type="CDD" id="cd07187">
    <property type="entry name" value="YvcK_like"/>
    <property type="match status" value="1"/>
</dbReference>
<accession>A0A238WCM3</accession>
<dbReference type="GO" id="GO:0043743">
    <property type="term" value="F:LPPG:FO 2-phospho-L-lactate transferase activity"/>
    <property type="evidence" value="ECO:0007669"/>
    <property type="project" value="InterPro"/>
</dbReference>
<dbReference type="GO" id="GO:0005737">
    <property type="term" value="C:cytoplasm"/>
    <property type="evidence" value="ECO:0007669"/>
    <property type="project" value="UniProtKB-SubCell"/>
</dbReference>
<dbReference type="EMBL" id="FZNR01000002">
    <property type="protein sequence ID" value="SNR44326.1"/>
    <property type="molecule type" value="Genomic_DNA"/>
</dbReference>
<keyword evidence="1 2" id="KW-0963">Cytoplasm</keyword>
<proteinExistence type="inferred from homology"/>
<evidence type="ECO:0000313" key="4">
    <source>
        <dbReference type="Proteomes" id="UP000198415"/>
    </source>
</evidence>
<dbReference type="HAMAP" id="MF_00973">
    <property type="entry name" value="Gluconeogen_factor"/>
    <property type="match status" value="1"/>
</dbReference>
<comment type="similarity">
    <text evidence="2">Belongs to the gluconeogenesis factor family.</text>
</comment>
<dbReference type="PANTHER" id="PTHR30135:SF3">
    <property type="entry name" value="GLUCONEOGENESIS FACTOR-RELATED"/>
    <property type="match status" value="1"/>
</dbReference>
<comment type="function">
    <text evidence="2">Required for morphogenesis under gluconeogenic growth conditions.</text>
</comment>
<dbReference type="InterPro" id="IPR002882">
    <property type="entry name" value="CofD"/>
</dbReference>
<dbReference type="InterPro" id="IPR038136">
    <property type="entry name" value="CofD-like_dom_sf"/>
</dbReference>
<dbReference type="OrthoDB" id="9783842at2"/>
<dbReference type="GO" id="GO:0008360">
    <property type="term" value="P:regulation of cell shape"/>
    <property type="evidence" value="ECO:0007669"/>
    <property type="project" value="UniProtKB-UniRule"/>
</dbReference>
<dbReference type="RefSeq" id="WP_089292211.1">
    <property type="nucleotide sequence ID" value="NZ_BOMU01000028.1"/>
</dbReference>
<evidence type="ECO:0000313" key="3">
    <source>
        <dbReference type="EMBL" id="SNR44326.1"/>
    </source>
</evidence>
<dbReference type="SUPFAM" id="SSF142338">
    <property type="entry name" value="CofD-like"/>
    <property type="match status" value="1"/>
</dbReference>
<dbReference type="Pfam" id="PF01933">
    <property type="entry name" value="CofD"/>
    <property type="match status" value="1"/>
</dbReference>
<dbReference type="Gene3D" id="3.40.50.10680">
    <property type="entry name" value="CofD-like domains"/>
    <property type="match status" value="1"/>
</dbReference>
<dbReference type="PANTHER" id="PTHR30135">
    <property type="entry name" value="UNCHARACTERIZED PROTEIN YVCK-RELATED"/>
    <property type="match status" value="1"/>
</dbReference>
<dbReference type="InterPro" id="IPR010119">
    <property type="entry name" value="Gluconeogen_factor"/>
</dbReference>
<dbReference type="Proteomes" id="UP000198415">
    <property type="component" value="Unassembled WGS sequence"/>
</dbReference>
<comment type="subcellular location">
    <subcellularLocation>
        <location evidence="2">Cytoplasm</location>
    </subcellularLocation>
</comment>
<reference evidence="3 4" key="1">
    <citation type="submission" date="2017-06" db="EMBL/GenBank/DDBJ databases">
        <authorList>
            <person name="Kim H.J."/>
            <person name="Triplett B.A."/>
        </authorList>
    </citation>
    <scope>NUCLEOTIDE SEQUENCE [LARGE SCALE GENOMIC DNA]</scope>
    <source>
        <strain evidence="3 4">DSM 43151</strain>
    </source>
</reference>
<evidence type="ECO:0000256" key="1">
    <source>
        <dbReference type="ARBA" id="ARBA00022490"/>
    </source>
</evidence>
<organism evidence="3 4">
    <name type="scientific">Actinoplanes regularis</name>
    <dbReference type="NCBI Taxonomy" id="52697"/>
    <lineage>
        <taxon>Bacteria</taxon>
        <taxon>Bacillati</taxon>
        <taxon>Actinomycetota</taxon>
        <taxon>Actinomycetes</taxon>
        <taxon>Micromonosporales</taxon>
        <taxon>Micromonosporaceae</taxon>
        <taxon>Actinoplanes</taxon>
    </lineage>
</organism>